<feature type="region of interest" description="Disordered" evidence="5">
    <location>
        <begin position="1"/>
        <end position="56"/>
    </location>
</feature>
<keyword evidence="3" id="KW-0234">DNA repair</keyword>
<keyword evidence="2" id="KW-0378">Hydrolase</keyword>
<dbReference type="EMBL" id="JNBR01000089">
    <property type="protein sequence ID" value="OQR98197.1"/>
    <property type="molecule type" value="Genomic_DNA"/>
</dbReference>
<feature type="compositionally biased region" description="Basic and acidic residues" evidence="5">
    <location>
        <begin position="31"/>
        <end position="41"/>
    </location>
</feature>
<dbReference type="GO" id="GO:0006289">
    <property type="term" value="P:nucleotide-excision repair"/>
    <property type="evidence" value="ECO:0007669"/>
    <property type="project" value="TreeGrafter"/>
</dbReference>
<dbReference type="PANTHER" id="PTHR43286">
    <property type="entry name" value="ENDONUCLEASE III-LIKE PROTEIN 1"/>
    <property type="match status" value="1"/>
</dbReference>
<dbReference type="PANTHER" id="PTHR43286:SF1">
    <property type="entry name" value="ENDONUCLEASE III-LIKE PROTEIN 1"/>
    <property type="match status" value="1"/>
</dbReference>
<sequence>MDRPNPFLRFARATEAVKNESPLAPKKRQPTAHEEPRDGKRQCKTPPVSTAVDTAAADPKVDQRLAMLERMFAARKEIIAQVDIYGTHHLFSSTMAPEHQRWQILVASLLSTQTKDAITAAAMMRLHELPGGLTIASVLALSSAELDRLLTPVGFHS</sequence>
<dbReference type="STRING" id="1202772.A0A1V9ZJP9"/>
<keyword evidence="4" id="KW-0326">Glycosidase</keyword>
<dbReference type="SUPFAM" id="SSF48150">
    <property type="entry name" value="DNA-glycosylase"/>
    <property type="match status" value="1"/>
</dbReference>
<evidence type="ECO:0000313" key="6">
    <source>
        <dbReference type="EMBL" id="OQR98197.1"/>
    </source>
</evidence>
<dbReference type="GO" id="GO:0005634">
    <property type="term" value="C:nucleus"/>
    <property type="evidence" value="ECO:0007669"/>
    <property type="project" value="TreeGrafter"/>
</dbReference>
<accession>A0A1V9ZJP9</accession>
<evidence type="ECO:0000256" key="2">
    <source>
        <dbReference type="ARBA" id="ARBA00022801"/>
    </source>
</evidence>
<evidence type="ECO:0000313" key="7">
    <source>
        <dbReference type="Proteomes" id="UP000243579"/>
    </source>
</evidence>
<dbReference type="AlphaFoldDB" id="A0A1V9ZJP9"/>
<protein>
    <submittedName>
        <fullName evidence="6">Uncharacterized protein</fullName>
    </submittedName>
</protein>
<proteinExistence type="predicted"/>
<organism evidence="6 7">
    <name type="scientific">Achlya hypogyna</name>
    <name type="common">Oomycete</name>
    <name type="synonym">Protoachlya hypogyna</name>
    <dbReference type="NCBI Taxonomy" id="1202772"/>
    <lineage>
        <taxon>Eukaryota</taxon>
        <taxon>Sar</taxon>
        <taxon>Stramenopiles</taxon>
        <taxon>Oomycota</taxon>
        <taxon>Saprolegniomycetes</taxon>
        <taxon>Saprolegniales</taxon>
        <taxon>Achlyaceae</taxon>
        <taxon>Achlya</taxon>
    </lineage>
</organism>
<dbReference type="GO" id="GO:0003906">
    <property type="term" value="F:DNA-(apurinic or apyrimidinic site) endonuclease activity"/>
    <property type="evidence" value="ECO:0007669"/>
    <property type="project" value="TreeGrafter"/>
</dbReference>
<dbReference type="Gene3D" id="1.10.340.30">
    <property type="entry name" value="Hypothetical protein, domain 2"/>
    <property type="match status" value="1"/>
</dbReference>
<dbReference type="Proteomes" id="UP000243579">
    <property type="component" value="Unassembled WGS sequence"/>
</dbReference>
<dbReference type="GO" id="GO:0006285">
    <property type="term" value="P:base-excision repair, AP site formation"/>
    <property type="evidence" value="ECO:0007669"/>
    <property type="project" value="TreeGrafter"/>
</dbReference>
<dbReference type="InterPro" id="IPR011257">
    <property type="entry name" value="DNA_glycosylase"/>
</dbReference>
<comment type="caution">
    <text evidence="6">The sequence shown here is derived from an EMBL/GenBank/DDBJ whole genome shotgun (WGS) entry which is preliminary data.</text>
</comment>
<evidence type="ECO:0000256" key="3">
    <source>
        <dbReference type="ARBA" id="ARBA00023204"/>
    </source>
</evidence>
<dbReference type="GO" id="GO:0000703">
    <property type="term" value="F:oxidized pyrimidine nucleobase lesion DNA N-glycosylase activity"/>
    <property type="evidence" value="ECO:0007669"/>
    <property type="project" value="TreeGrafter"/>
</dbReference>
<evidence type="ECO:0000256" key="4">
    <source>
        <dbReference type="ARBA" id="ARBA00023295"/>
    </source>
</evidence>
<reference evidence="6 7" key="1">
    <citation type="journal article" date="2014" name="Genome Biol. Evol.">
        <title>The secreted proteins of Achlya hypogyna and Thraustotheca clavata identify the ancestral oomycete secretome and reveal gene acquisitions by horizontal gene transfer.</title>
        <authorList>
            <person name="Misner I."/>
            <person name="Blouin N."/>
            <person name="Leonard G."/>
            <person name="Richards T.A."/>
            <person name="Lane C.E."/>
        </authorList>
    </citation>
    <scope>NUCLEOTIDE SEQUENCE [LARGE SCALE GENOMIC DNA]</scope>
    <source>
        <strain evidence="6 7">ATCC 48635</strain>
    </source>
</reference>
<evidence type="ECO:0000256" key="1">
    <source>
        <dbReference type="ARBA" id="ARBA00022763"/>
    </source>
</evidence>
<gene>
    <name evidence="6" type="ORF">ACHHYP_09019</name>
</gene>
<dbReference type="OrthoDB" id="2099276at2759"/>
<evidence type="ECO:0000256" key="5">
    <source>
        <dbReference type="SAM" id="MobiDB-lite"/>
    </source>
</evidence>
<name>A0A1V9ZJP9_ACHHY</name>
<keyword evidence="1" id="KW-0227">DNA damage</keyword>
<keyword evidence="7" id="KW-1185">Reference proteome</keyword>